<dbReference type="GO" id="GO:0005829">
    <property type="term" value="C:cytosol"/>
    <property type="evidence" value="ECO:0007669"/>
    <property type="project" value="TreeGrafter"/>
</dbReference>
<keyword evidence="2 3" id="KW-0456">Lyase</keyword>
<dbReference type="PANTHER" id="PTHR12128:SF66">
    <property type="entry name" value="4-HYDROXY-2-OXOGLUTARATE ALDOLASE, MITOCHONDRIAL"/>
    <property type="match status" value="1"/>
</dbReference>
<reference evidence="5 6" key="1">
    <citation type="submission" date="2019-04" db="EMBL/GenBank/DDBJ databases">
        <title>Thalassotalea guangxiensis sp. nov., isolated from sediment of the coastal wetland.</title>
        <authorList>
            <person name="Zheng S."/>
            <person name="Zhang D."/>
        </authorList>
    </citation>
    <scope>NUCLEOTIDE SEQUENCE [LARGE SCALE GENOMIC DNA]</scope>
    <source>
        <strain evidence="5 6">ZS-4</strain>
    </source>
</reference>
<sequence length="304" mass="33311">MEQPNSLLQGTFPVVPTPFHANLDIDYDGFKNVIRYIIDCDVEGLVFPGLASEYAQLSKAERLEATAIVGDMCRGKLDFVVGASAPTPEEAIEYSIAGAQAGAVCAMVMAPLKFAQDEQAMIDFYRTLAEKAQIPIMLQNAPPPMGAGLNVDTVLKIIAAVPQIHYVKEETMPCGQRIEQLLSNPPAHLKGVFGGAGGRYILDELDRNALGTVPACELTEMHKTLVDAHRNHDYDTAFDAYTKMIPILNMQAVYRCNLTKQILVQRGIINSNAVRVPGPVLDDKNIAELNKLWRLVQDYMPAIA</sequence>
<name>A0A4U1B1N2_9GAMM</name>
<dbReference type="InterPro" id="IPR013785">
    <property type="entry name" value="Aldolase_TIM"/>
</dbReference>
<dbReference type="CDD" id="cd00408">
    <property type="entry name" value="DHDPS-like"/>
    <property type="match status" value="1"/>
</dbReference>
<dbReference type="InterPro" id="IPR002220">
    <property type="entry name" value="DapA-like"/>
</dbReference>
<evidence type="ECO:0000256" key="2">
    <source>
        <dbReference type="ARBA" id="ARBA00023239"/>
    </source>
</evidence>
<proteinExistence type="inferred from homology"/>
<keyword evidence="6" id="KW-1185">Reference proteome</keyword>
<evidence type="ECO:0000256" key="4">
    <source>
        <dbReference type="PIRSR" id="PIRSR001365-2"/>
    </source>
</evidence>
<dbReference type="GO" id="GO:0008840">
    <property type="term" value="F:4-hydroxy-tetrahydrodipicolinate synthase activity"/>
    <property type="evidence" value="ECO:0007669"/>
    <property type="project" value="TreeGrafter"/>
</dbReference>
<evidence type="ECO:0000256" key="1">
    <source>
        <dbReference type="ARBA" id="ARBA00007592"/>
    </source>
</evidence>
<protein>
    <submittedName>
        <fullName evidence="5">Dihydrodipicolinate synthase family protein</fullName>
    </submittedName>
</protein>
<evidence type="ECO:0000313" key="6">
    <source>
        <dbReference type="Proteomes" id="UP000307999"/>
    </source>
</evidence>
<dbReference type="PANTHER" id="PTHR12128">
    <property type="entry name" value="DIHYDRODIPICOLINATE SYNTHASE"/>
    <property type="match status" value="1"/>
</dbReference>
<dbReference type="AlphaFoldDB" id="A0A4U1B1N2"/>
<comment type="caution">
    <text evidence="5">The sequence shown here is derived from an EMBL/GenBank/DDBJ whole genome shotgun (WGS) entry which is preliminary data.</text>
</comment>
<dbReference type="Proteomes" id="UP000307999">
    <property type="component" value="Unassembled WGS sequence"/>
</dbReference>
<evidence type="ECO:0000256" key="3">
    <source>
        <dbReference type="PIRNR" id="PIRNR001365"/>
    </source>
</evidence>
<dbReference type="RefSeq" id="WP_136737283.1">
    <property type="nucleotide sequence ID" value="NZ_SWDB01000045.1"/>
</dbReference>
<dbReference type="OrthoDB" id="9782828at2"/>
<dbReference type="SUPFAM" id="SSF51569">
    <property type="entry name" value="Aldolase"/>
    <property type="match status" value="1"/>
</dbReference>
<dbReference type="Pfam" id="PF00701">
    <property type="entry name" value="DHDPS"/>
    <property type="match status" value="1"/>
</dbReference>
<accession>A0A4U1B1N2</accession>
<gene>
    <name evidence="5" type="ORF">E8M12_16030</name>
</gene>
<dbReference type="Gene3D" id="3.20.20.70">
    <property type="entry name" value="Aldolase class I"/>
    <property type="match status" value="1"/>
</dbReference>
<dbReference type="PIRSF" id="PIRSF001365">
    <property type="entry name" value="DHDPS"/>
    <property type="match status" value="1"/>
</dbReference>
<evidence type="ECO:0000313" key="5">
    <source>
        <dbReference type="EMBL" id="TKB43063.1"/>
    </source>
</evidence>
<comment type="similarity">
    <text evidence="1 3">Belongs to the DapA family.</text>
</comment>
<dbReference type="SMART" id="SM01130">
    <property type="entry name" value="DHDPS"/>
    <property type="match status" value="1"/>
</dbReference>
<dbReference type="EMBL" id="SWDB01000045">
    <property type="protein sequence ID" value="TKB43063.1"/>
    <property type="molecule type" value="Genomic_DNA"/>
</dbReference>
<feature type="binding site" evidence="4">
    <location>
        <position position="213"/>
    </location>
    <ligand>
        <name>pyruvate</name>
        <dbReference type="ChEBI" id="CHEBI:15361"/>
    </ligand>
</feature>
<organism evidence="5 6">
    <name type="scientific">Thalassotalea mangrovi</name>
    <dbReference type="NCBI Taxonomy" id="2572245"/>
    <lineage>
        <taxon>Bacteria</taxon>
        <taxon>Pseudomonadati</taxon>
        <taxon>Pseudomonadota</taxon>
        <taxon>Gammaproteobacteria</taxon>
        <taxon>Alteromonadales</taxon>
        <taxon>Colwelliaceae</taxon>
        <taxon>Thalassotalea</taxon>
    </lineage>
</organism>